<dbReference type="InterPro" id="IPR001789">
    <property type="entry name" value="Sig_transdc_resp-reg_receiver"/>
</dbReference>
<sequence>MLSTDKNLLLVEDDAERASLLAMHLGEMGYVVRHARDGEEGLRLGLETDCALVILEHLLPKLDGLEVCRRLREARKSLLILMLGGRSEEVDRVVGLELGADDYVTKPFGMAELLARVRALLRRRRAIVEELLERQHSGERAFGELRLHLGSRRVLLRGRPVELSAREFDFLAFLSATPGRAYTRAQILRQLWDCDFRGYEYTVNSLIKRLRKKLEDDRARPRYILTVRGVGYRFAEPGELVPTVGAGETRASELVVTAEPLGRSPHPGSPGAGEPQPWGSSSPGSQTTSDKYQLGSSK</sequence>
<dbReference type="PROSITE" id="PS50110">
    <property type="entry name" value="RESPONSE_REGULATORY"/>
    <property type="match status" value="1"/>
</dbReference>
<comment type="caution">
    <text evidence="11">The sequence shown here is derived from an EMBL/GenBank/DDBJ whole genome shotgun (WGS) entry which is preliminary data.</text>
</comment>
<evidence type="ECO:0000256" key="1">
    <source>
        <dbReference type="ARBA" id="ARBA00022553"/>
    </source>
</evidence>
<dbReference type="AlphaFoldDB" id="A0A432ME73"/>
<dbReference type="SMART" id="SM00862">
    <property type="entry name" value="Trans_reg_C"/>
    <property type="match status" value="1"/>
</dbReference>
<dbReference type="GO" id="GO:0005829">
    <property type="term" value="C:cytosol"/>
    <property type="evidence" value="ECO:0007669"/>
    <property type="project" value="TreeGrafter"/>
</dbReference>
<dbReference type="Pfam" id="PF00486">
    <property type="entry name" value="Trans_reg_C"/>
    <property type="match status" value="1"/>
</dbReference>
<dbReference type="PANTHER" id="PTHR48111">
    <property type="entry name" value="REGULATOR OF RPOS"/>
    <property type="match status" value="1"/>
</dbReference>
<proteinExistence type="predicted"/>
<dbReference type="PANTHER" id="PTHR48111:SF1">
    <property type="entry name" value="TWO-COMPONENT RESPONSE REGULATOR ORR33"/>
    <property type="match status" value="1"/>
</dbReference>
<dbReference type="SUPFAM" id="SSF46894">
    <property type="entry name" value="C-terminal effector domain of the bipartite response regulators"/>
    <property type="match status" value="1"/>
</dbReference>
<evidence type="ECO:0000259" key="10">
    <source>
        <dbReference type="PROSITE" id="PS51755"/>
    </source>
</evidence>
<evidence type="ECO:0000256" key="4">
    <source>
        <dbReference type="ARBA" id="ARBA00023125"/>
    </source>
</evidence>
<reference evidence="11 12" key="1">
    <citation type="submission" date="2018-12" db="EMBL/GenBank/DDBJ databases">
        <authorList>
            <person name="Toschakov S.V."/>
        </authorList>
    </citation>
    <scope>NUCLEOTIDE SEQUENCE [LARGE SCALE GENOMIC DNA]</scope>
    <source>
        <strain evidence="11 12">GM2012</strain>
    </source>
</reference>
<dbReference type="GO" id="GO:0006355">
    <property type="term" value="P:regulation of DNA-templated transcription"/>
    <property type="evidence" value="ECO:0007669"/>
    <property type="project" value="InterPro"/>
</dbReference>
<dbReference type="OrthoDB" id="272875at2"/>
<dbReference type="CDD" id="cd00383">
    <property type="entry name" value="trans_reg_C"/>
    <property type="match status" value="1"/>
</dbReference>
<evidence type="ECO:0000259" key="9">
    <source>
        <dbReference type="PROSITE" id="PS50110"/>
    </source>
</evidence>
<evidence type="ECO:0000256" key="5">
    <source>
        <dbReference type="ARBA" id="ARBA00023163"/>
    </source>
</evidence>
<dbReference type="InterPro" id="IPR016032">
    <property type="entry name" value="Sig_transdc_resp-reg_C-effctor"/>
</dbReference>
<reference evidence="11 12" key="2">
    <citation type="submission" date="2019-01" db="EMBL/GenBank/DDBJ databases">
        <title>Tautonia sociabilis, a novel thermotolerant planctomycete of Isosphaeraceae family, isolated from a 4000 m deep subterranean habitat.</title>
        <authorList>
            <person name="Kovaleva O.L."/>
            <person name="Elcheninov A.G."/>
            <person name="Van Heerden E."/>
            <person name="Toshchakov S.V."/>
            <person name="Novikov A."/>
            <person name="Bonch-Osmolovskaya E.A."/>
            <person name="Kublanov I.V."/>
        </authorList>
    </citation>
    <scope>NUCLEOTIDE SEQUENCE [LARGE SCALE GENOMIC DNA]</scope>
    <source>
        <strain evidence="11 12">GM2012</strain>
    </source>
</reference>
<dbReference type="Pfam" id="PF00072">
    <property type="entry name" value="Response_reg"/>
    <property type="match status" value="1"/>
</dbReference>
<dbReference type="Proteomes" id="UP000280296">
    <property type="component" value="Unassembled WGS sequence"/>
</dbReference>
<dbReference type="GO" id="GO:0032993">
    <property type="term" value="C:protein-DNA complex"/>
    <property type="evidence" value="ECO:0007669"/>
    <property type="project" value="TreeGrafter"/>
</dbReference>
<gene>
    <name evidence="11" type="ORF">TsocGM_21830</name>
</gene>
<organism evidence="11 12">
    <name type="scientific">Tautonia sociabilis</name>
    <dbReference type="NCBI Taxonomy" id="2080755"/>
    <lineage>
        <taxon>Bacteria</taxon>
        <taxon>Pseudomonadati</taxon>
        <taxon>Planctomycetota</taxon>
        <taxon>Planctomycetia</taxon>
        <taxon>Isosphaerales</taxon>
        <taxon>Isosphaeraceae</taxon>
        <taxon>Tautonia</taxon>
    </lineage>
</organism>
<keyword evidence="4 7" id="KW-0238">DNA-binding</keyword>
<keyword evidence="12" id="KW-1185">Reference proteome</keyword>
<evidence type="ECO:0000256" key="6">
    <source>
        <dbReference type="PROSITE-ProRule" id="PRU00169"/>
    </source>
</evidence>
<dbReference type="CDD" id="cd17574">
    <property type="entry name" value="REC_OmpR"/>
    <property type="match status" value="1"/>
</dbReference>
<comment type="caution">
    <text evidence="6">Lacks conserved residue(s) required for the propagation of feature annotation.</text>
</comment>
<evidence type="ECO:0000313" key="12">
    <source>
        <dbReference type="Proteomes" id="UP000280296"/>
    </source>
</evidence>
<feature type="DNA-binding region" description="OmpR/PhoB-type" evidence="7">
    <location>
        <begin position="137"/>
        <end position="236"/>
    </location>
</feature>
<feature type="domain" description="OmpR/PhoB-type" evidence="10">
    <location>
        <begin position="137"/>
        <end position="236"/>
    </location>
</feature>
<dbReference type="InterPro" id="IPR001867">
    <property type="entry name" value="OmpR/PhoB-type_DNA-bd"/>
</dbReference>
<dbReference type="SUPFAM" id="SSF52172">
    <property type="entry name" value="CheY-like"/>
    <property type="match status" value="1"/>
</dbReference>
<keyword evidence="3" id="KW-0805">Transcription regulation</keyword>
<evidence type="ECO:0000313" key="11">
    <source>
        <dbReference type="EMBL" id="RUL83548.1"/>
    </source>
</evidence>
<dbReference type="InterPro" id="IPR036388">
    <property type="entry name" value="WH-like_DNA-bd_sf"/>
</dbReference>
<dbReference type="GO" id="GO:0000156">
    <property type="term" value="F:phosphorelay response regulator activity"/>
    <property type="evidence" value="ECO:0007669"/>
    <property type="project" value="TreeGrafter"/>
</dbReference>
<dbReference type="SMART" id="SM00448">
    <property type="entry name" value="REC"/>
    <property type="match status" value="1"/>
</dbReference>
<keyword evidence="1" id="KW-0597">Phosphoprotein</keyword>
<dbReference type="InterPro" id="IPR011006">
    <property type="entry name" value="CheY-like_superfamily"/>
</dbReference>
<accession>A0A432ME73</accession>
<protein>
    <submittedName>
        <fullName evidence="11">Response regulator transcription factor</fullName>
    </submittedName>
</protein>
<feature type="compositionally biased region" description="Low complexity" evidence="8">
    <location>
        <begin position="276"/>
        <end position="289"/>
    </location>
</feature>
<keyword evidence="5" id="KW-0804">Transcription</keyword>
<evidence type="ECO:0000256" key="8">
    <source>
        <dbReference type="SAM" id="MobiDB-lite"/>
    </source>
</evidence>
<feature type="region of interest" description="Disordered" evidence="8">
    <location>
        <begin position="254"/>
        <end position="298"/>
    </location>
</feature>
<dbReference type="Gene3D" id="3.40.50.2300">
    <property type="match status" value="1"/>
</dbReference>
<dbReference type="Gene3D" id="1.10.10.10">
    <property type="entry name" value="Winged helix-like DNA-binding domain superfamily/Winged helix DNA-binding domain"/>
    <property type="match status" value="1"/>
</dbReference>
<feature type="domain" description="Response regulatory" evidence="9">
    <location>
        <begin position="7"/>
        <end position="121"/>
    </location>
</feature>
<evidence type="ECO:0000256" key="7">
    <source>
        <dbReference type="PROSITE-ProRule" id="PRU01091"/>
    </source>
</evidence>
<keyword evidence="2" id="KW-0902">Two-component regulatory system</keyword>
<name>A0A432ME73_9BACT</name>
<dbReference type="InterPro" id="IPR039420">
    <property type="entry name" value="WalR-like"/>
</dbReference>
<dbReference type="Gene3D" id="6.10.250.690">
    <property type="match status" value="1"/>
</dbReference>
<dbReference type="RefSeq" id="WP_126727583.1">
    <property type="nucleotide sequence ID" value="NZ_RYZH01000058.1"/>
</dbReference>
<evidence type="ECO:0000256" key="2">
    <source>
        <dbReference type="ARBA" id="ARBA00023012"/>
    </source>
</evidence>
<dbReference type="PROSITE" id="PS51755">
    <property type="entry name" value="OMPR_PHOB"/>
    <property type="match status" value="1"/>
</dbReference>
<dbReference type="GO" id="GO:0000976">
    <property type="term" value="F:transcription cis-regulatory region binding"/>
    <property type="evidence" value="ECO:0007669"/>
    <property type="project" value="TreeGrafter"/>
</dbReference>
<dbReference type="EMBL" id="RYZH01000058">
    <property type="protein sequence ID" value="RUL83548.1"/>
    <property type="molecule type" value="Genomic_DNA"/>
</dbReference>
<evidence type="ECO:0000256" key="3">
    <source>
        <dbReference type="ARBA" id="ARBA00023015"/>
    </source>
</evidence>